<keyword evidence="8" id="KW-1185">Reference proteome</keyword>
<evidence type="ECO:0000313" key="7">
    <source>
        <dbReference type="EMBL" id="KAK3774742.1"/>
    </source>
</evidence>
<evidence type="ECO:0000256" key="3">
    <source>
        <dbReference type="ARBA" id="ARBA00022989"/>
    </source>
</evidence>
<evidence type="ECO:0000256" key="5">
    <source>
        <dbReference type="ARBA" id="ARBA00034834"/>
    </source>
</evidence>
<comment type="subcellular location">
    <subcellularLocation>
        <location evidence="1">Membrane</location>
        <topology evidence="1">Multi-pass membrane protein</topology>
    </subcellularLocation>
</comment>
<accession>A0AAE0ZSU8</accession>
<organism evidence="7 8">
    <name type="scientific">Elysia crispata</name>
    <name type="common">lettuce slug</name>
    <dbReference type="NCBI Taxonomy" id="231223"/>
    <lineage>
        <taxon>Eukaryota</taxon>
        <taxon>Metazoa</taxon>
        <taxon>Spiralia</taxon>
        <taxon>Lophotrochozoa</taxon>
        <taxon>Mollusca</taxon>
        <taxon>Gastropoda</taxon>
        <taxon>Heterobranchia</taxon>
        <taxon>Euthyneura</taxon>
        <taxon>Panpulmonata</taxon>
        <taxon>Sacoglossa</taxon>
        <taxon>Placobranchoidea</taxon>
        <taxon>Plakobranchidae</taxon>
        <taxon>Elysia</taxon>
    </lineage>
</organism>
<keyword evidence="2 6" id="KW-0812">Transmembrane</keyword>
<dbReference type="Proteomes" id="UP001283361">
    <property type="component" value="Unassembled WGS sequence"/>
</dbReference>
<proteinExistence type="predicted"/>
<dbReference type="GO" id="GO:0016020">
    <property type="term" value="C:membrane"/>
    <property type="evidence" value="ECO:0007669"/>
    <property type="project" value="UniProtKB-SubCell"/>
</dbReference>
<feature type="transmembrane region" description="Helical" evidence="6">
    <location>
        <begin position="21"/>
        <end position="37"/>
    </location>
</feature>
<dbReference type="PANTHER" id="PTHR34104">
    <property type="entry name" value="TRANSMEMBRANE PROTEIN 254"/>
    <property type="match status" value="1"/>
</dbReference>
<dbReference type="AlphaFoldDB" id="A0AAE0ZSU8"/>
<evidence type="ECO:0000313" key="8">
    <source>
        <dbReference type="Proteomes" id="UP001283361"/>
    </source>
</evidence>
<keyword evidence="4 6" id="KW-0472">Membrane</keyword>
<evidence type="ECO:0000256" key="1">
    <source>
        <dbReference type="ARBA" id="ARBA00004141"/>
    </source>
</evidence>
<dbReference type="Pfam" id="PF14934">
    <property type="entry name" value="TMEM254"/>
    <property type="match status" value="1"/>
</dbReference>
<protein>
    <recommendedName>
        <fullName evidence="5">Transmembrane protein 254</fullName>
    </recommendedName>
</protein>
<evidence type="ECO:0000256" key="2">
    <source>
        <dbReference type="ARBA" id="ARBA00022692"/>
    </source>
</evidence>
<name>A0AAE0ZSU8_9GAST</name>
<gene>
    <name evidence="7" type="ORF">RRG08_050901</name>
</gene>
<evidence type="ECO:0000256" key="6">
    <source>
        <dbReference type="SAM" id="Phobius"/>
    </source>
</evidence>
<dbReference type="PANTHER" id="PTHR34104:SF3">
    <property type="entry name" value="TRANSMEMBRANE PROTEIN 254"/>
    <property type="match status" value="1"/>
</dbReference>
<comment type="caution">
    <text evidence="7">The sequence shown here is derived from an EMBL/GenBank/DDBJ whole genome shotgun (WGS) entry which is preliminary data.</text>
</comment>
<reference evidence="7" key="1">
    <citation type="journal article" date="2023" name="G3 (Bethesda)">
        <title>A reference genome for the long-term kleptoplast-retaining sea slug Elysia crispata morphotype clarki.</title>
        <authorList>
            <person name="Eastman K.E."/>
            <person name="Pendleton A.L."/>
            <person name="Shaikh M.A."/>
            <person name="Suttiyut T."/>
            <person name="Ogas R."/>
            <person name="Tomko P."/>
            <person name="Gavelis G."/>
            <person name="Widhalm J.R."/>
            <person name="Wisecaver J.H."/>
        </authorList>
    </citation>
    <scope>NUCLEOTIDE SEQUENCE</scope>
    <source>
        <strain evidence="7">ECLA1</strain>
    </source>
</reference>
<feature type="transmembrane region" description="Helical" evidence="6">
    <location>
        <begin position="63"/>
        <end position="87"/>
    </location>
</feature>
<dbReference type="EMBL" id="JAWDGP010003389">
    <property type="protein sequence ID" value="KAK3774742.1"/>
    <property type="molecule type" value="Genomic_DNA"/>
</dbReference>
<sequence>MANKDKAVFDKNFFALPKFRWMLVGVPPILFFGLTAYKPNLIPVSLGFVRNASLHLAENYPKAAQLVCGAILFGHSFEAAYAGYLCIDAGMTISTTIKWVSSTFVFGFPSLVLRLQPYLRNVEKSQP</sequence>
<evidence type="ECO:0000256" key="4">
    <source>
        <dbReference type="ARBA" id="ARBA00023136"/>
    </source>
</evidence>
<dbReference type="InterPro" id="IPR028110">
    <property type="entry name" value="TMEM254"/>
</dbReference>
<keyword evidence="3 6" id="KW-1133">Transmembrane helix</keyword>